<gene>
    <name evidence="2" type="primary">LOC141375336</name>
</gene>
<name>A0AC58G3R7_DANRE</name>
<dbReference type="Proteomes" id="UP000000437">
    <property type="component" value="Chromosome 7"/>
</dbReference>
<keyword evidence="1" id="KW-1185">Reference proteome</keyword>
<sequence length="347" mass="39186">MIRLGLRRVSWDFNPHGFCQPDLSAGVAGPKCHMPDGTLVGRGEKSDLEGERQRERDTHTCLLKSKMNDTISTNKTSFPAFTCTDSFPGNIIGISVTIFQMFVLLPIQSWVLWLSTAALKKRRRLPGSEIFTVSLALSEMCNVFFFISSIIAYALHFQYTVLLLMFFSGSYMVGRPFMNSLFCVERYIAVAHPVIYLNPAFMKYRYIAAGIVWILIFTYGAFFLKSFPEPPIEAYLTSLSFSLSVITACSLGVLKVLLRPSPGEAQKEGMHRQKKRAFVIITGVLVCISVAYGMDLLVFSIKKYISYDSFCVALGINLWIIQQSSLIQPFLYLFKLSKLLCIEKVFH</sequence>
<evidence type="ECO:0000313" key="1">
    <source>
        <dbReference type="Proteomes" id="UP000000437"/>
    </source>
</evidence>
<proteinExistence type="predicted"/>
<protein>
    <submittedName>
        <fullName evidence="2">Uncharacterized protein</fullName>
    </submittedName>
</protein>
<organism evidence="1 2">
    <name type="scientific">Danio rerio</name>
    <name type="common">Zebrafish</name>
    <name type="synonym">Brachydanio rerio</name>
    <dbReference type="NCBI Taxonomy" id="7955"/>
    <lineage>
        <taxon>Eukaryota</taxon>
        <taxon>Metazoa</taxon>
        <taxon>Chordata</taxon>
        <taxon>Craniata</taxon>
        <taxon>Vertebrata</taxon>
        <taxon>Euteleostomi</taxon>
        <taxon>Actinopterygii</taxon>
        <taxon>Neopterygii</taxon>
        <taxon>Teleostei</taxon>
        <taxon>Ostariophysi</taxon>
        <taxon>Cypriniformes</taxon>
        <taxon>Danionidae</taxon>
        <taxon>Danioninae</taxon>
        <taxon>Danio</taxon>
    </lineage>
</organism>
<dbReference type="RefSeq" id="XP_073764369.1">
    <property type="nucleotide sequence ID" value="XM_073908268.1"/>
</dbReference>
<accession>A0AC58G3R7</accession>
<reference evidence="2" key="1">
    <citation type="submission" date="2025-08" db="UniProtKB">
        <authorList>
            <consortium name="RefSeq"/>
        </authorList>
    </citation>
    <scope>IDENTIFICATION</scope>
    <source>
        <strain evidence="2">Tuebingen</strain>
        <tissue evidence="2">Fibroblasts and whole tissue</tissue>
    </source>
</reference>
<evidence type="ECO:0000313" key="2">
    <source>
        <dbReference type="RefSeq" id="XP_073764369.1"/>
    </source>
</evidence>